<protein>
    <submittedName>
        <fullName evidence="1">Uncharacterized protein</fullName>
    </submittedName>
</protein>
<reference evidence="2" key="1">
    <citation type="journal article" date="2021" name="Science">
        <title>Hunting the eagle killer: A cyanobacterial neurotoxin causes vacuolar myelinopathy.</title>
        <authorList>
            <person name="Breinlinger S."/>
            <person name="Phillips T.J."/>
            <person name="Haram B.N."/>
            <person name="Mares J."/>
            <person name="Martinez Yerena J.A."/>
            <person name="Hrouzek P."/>
            <person name="Sobotka R."/>
            <person name="Henderson W.M."/>
            <person name="Schmieder P."/>
            <person name="Williams S.M."/>
            <person name="Lauderdale J.D."/>
            <person name="Wilde H.D."/>
            <person name="Gerrin W."/>
            <person name="Kust A."/>
            <person name="Washington J.W."/>
            <person name="Wagner C."/>
            <person name="Geier B."/>
            <person name="Liebeke M."/>
            <person name="Enke H."/>
            <person name="Niedermeyer T.H.J."/>
            <person name="Wilde S.B."/>
        </authorList>
    </citation>
    <scope>NUCLEOTIDE SEQUENCE [LARGE SCALE GENOMIC DNA]</scope>
    <source>
        <strain evidence="2">Thurmond2011</strain>
    </source>
</reference>
<organism evidence="1 2">
    <name type="scientific">Aetokthonos hydrillicola Thurmond2011</name>
    <dbReference type="NCBI Taxonomy" id="2712845"/>
    <lineage>
        <taxon>Bacteria</taxon>
        <taxon>Bacillati</taxon>
        <taxon>Cyanobacteriota</taxon>
        <taxon>Cyanophyceae</taxon>
        <taxon>Nostocales</taxon>
        <taxon>Hapalosiphonaceae</taxon>
        <taxon>Aetokthonos</taxon>
    </lineage>
</organism>
<accession>A0AAP5I5Y1</accession>
<keyword evidence="2" id="KW-1185">Reference proteome</keyword>
<sequence>MPHAPYKLEKSYYFLLSRLRISPTLELETFLSNRIQKSRVRSQNK</sequence>
<gene>
    <name evidence="1" type="ORF">G7B40_012260</name>
</gene>
<dbReference type="AlphaFoldDB" id="A0AAP5I5Y1"/>
<name>A0AAP5I5Y1_9CYAN</name>
<evidence type="ECO:0000313" key="1">
    <source>
        <dbReference type="EMBL" id="MDR9895334.1"/>
    </source>
</evidence>
<comment type="caution">
    <text evidence="1">The sequence shown here is derived from an EMBL/GenBank/DDBJ whole genome shotgun (WGS) entry which is preliminary data.</text>
</comment>
<dbReference type="EMBL" id="JAALHA020000004">
    <property type="protein sequence ID" value="MDR9895334.1"/>
    <property type="molecule type" value="Genomic_DNA"/>
</dbReference>
<dbReference type="Proteomes" id="UP000667802">
    <property type="component" value="Unassembled WGS sequence"/>
</dbReference>
<proteinExistence type="predicted"/>
<evidence type="ECO:0000313" key="2">
    <source>
        <dbReference type="Proteomes" id="UP000667802"/>
    </source>
</evidence>